<accession>A0A133N9A2</accession>
<proteinExistence type="predicted"/>
<dbReference type="EMBL" id="LRPU01000054">
    <property type="protein sequence ID" value="KXA12880.1"/>
    <property type="molecule type" value="Genomic_DNA"/>
</dbReference>
<comment type="caution">
    <text evidence="1">The sequence shown here is derived from an EMBL/GenBank/DDBJ whole genome shotgun (WGS) entry which is preliminary data.</text>
</comment>
<dbReference type="PATRIC" id="fig|1502.174.peg.1060"/>
<reference evidence="1 2" key="1">
    <citation type="submission" date="2016-01" db="EMBL/GenBank/DDBJ databases">
        <authorList>
            <person name="Oliw E.H."/>
        </authorList>
    </citation>
    <scope>NUCLEOTIDE SEQUENCE [LARGE SCALE GENOMIC DNA]</scope>
    <source>
        <strain evidence="1 2">MJR7757A</strain>
    </source>
</reference>
<dbReference type="AlphaFoldDB" id="A0A133N9A2"/>
<sequence>MMGDNPISKEYFHIKEYHYCKIEKGYLGEVMKKSDLVKELNKFSKRSLIETLIYIFSRRSLSYEALLLIAERNEVDILEKRRNIKYKKLEKLKKSCCNDDMDIEDKSDLIQNIFKLEKEIKDITKNIKKVIVRKYKTY</sequence>
<name>A0A133N9A2_CLOPF</name>
<protein>
    <submittedName>
        <fullName evidence="1">Uncharacterized protein</fullName>
    </submittedName>
</protein>
<evidence type="ECO:0000313" key="1">
    <source>
        <dbReference type="EMBL" id="KXA12880.1"/>
    </source>
</evidence>
<organism evidence="1 2">
    <name type="scientific">Clostridium perfringens</name>
    <dbReference type="NCBI Taxonomy" id="1502"/>
    <lineage>
        <taxon>Bacteria</taxon>
        <taxon>Bacillati</taxon>
        <taxon>Bacillota</taxon>
        <taxon>Clostridia</taxon>
        <taxon>Eubacteriales</taxon>
        <taxon>Clostridiaceae</taxon>
        <taxon>Clostridium</taxon>
    </lineage>
</organism>
<gene>
    <name evidence="1" type="ORF">HMPREF3222_01044</name>
</gene>
<dbReference type="Proteomes" id="UP000070646">
    <property type="component" value="Unassembled WGS sequence"/>
</dbReference>
<evidence type="ECO:0000313" key="2">
    <source>
        <dbReference type="Proteomes" id="UP000070646"/>
    </source>
</evidence>